<dbReference type="AlphaFoldDB" id="A0AAV7LBR9"/>
<gene>
    <name evidence="1" type="ORF">NDU88_001148</name>
</gene>
<reference evidence="1" key="1">
    <citation type="journal article" date="2022" name="bioRxiv">
        <title>Sequencing and chromosome-scale assembly of the giantPleurodeles waltlgenome.</title>
        <authorList>
            <person name="Brown T."/>
            <person name="Elewa A."/>
            <person name="Iarovenko S."/>
            <person name="Subramanian E."/>
            <person name="Araus A.J."/>
            <person name="Petzold A."/>
            <person name="Susuki M."/>
            <person name="Suzuki K.-i.T."/>
            <person name="Hayashi T."/>
            <person name="Toyoda A."/>
            <person name="Oliveira C."/>
            <person name="Osipova E."/>
            <person name="Leigh N.D."/>
            <person name="Simon A."/>
            <person name="Yun M.H."/>
        </authorList>
    </citation>
    <scope>NUCLEOTIDE SEQUENCE</scope>
    <source>
        <strain evidence="1">20211129_DDA</strain>
        <tissue evidence="1">Liver</tissue>
    </source>
</reference>
<evidence type="ECO:0000313" key="1">
    <source>
        <dbReference type="EMBL" id="KAJ1087989.1"/>
    </source>
</evidence>
<accession>A0AAV7LBR9</accession>
<keyword evidence="2" id="KW-1185">Reference proteome</keyword>
<name>A0AAV7LBR9_PLEWA</name>
<protein>
    <submittedName>
        <fullName evidence="1">Uncharacterized protein</fullName>
    </submittedName>
</protein>
<sequence length="93" mass="9689">MLLVALRADRCLSRWCGLALPAALAVNAENGRQRKGACGAGAHLSDWLTADVVRRGVLQLPECGWCGSGGATLLVLPTGKVGEPWPWGALPQG</sequence>
<proteinExistence type="predicted"/>
<organism evidence="1 2">
    <name type="scientific">Pleurodeles waltl</name>
    <name type="common">Iberian ribbed newt</name>
    <dbReference type="NCBI Taxonomy" id="8319"/>
    <lineage>
        <taxon>Eukaryota</taxon>
        <taxon>Metazoa</taxon>
        <taxon>Chordata</taxon>
        <taxon>Craniata</taxon>
        <taxon>Vertebrata</taxon>
        <taxon>Euteleostomi</taxon>
        <taxon>Amphibia</taxon>
        <taxon>Batrachia</taxon>
        <taxon>Caudata</taxon>
        <taxon>Salamandroidea</taxon>
        <taxon>Salamandridae</taxon>
        <taxon>Pleurodelinae</taxon>
        <taxon>Pleurodeles</taxon>
    </lineage>
</organism>
<evidence type="ECO:0000313" key="2">
    <source>
        <dbReference type="Proteomes" id="UP001066276"/>
    </source>
</evidence>
<comment type="caution">
    <text evidence="1">The sequence shown here is derived from an EMBL/GenBank/DDBJ whole genome shotgun (WGS) entry which is preliminary data.</text>
</comment>
<dbReference type="EMBL" id="JANPWB010000015">
    <property type="protein sequence ID" value="KAJ1087989.1"/>
    <property type="molecule type" value="Genomic_DNA"/>
</dbReference>
<dbReference type="Proteomes" id="UP001066276">
    <property type="component" value="Chromosome 11"/>
</dbReference>